<evidence type="ECO:0000259" key="1">
    <source>
        <dbReference type="Pfam" id="PF05305"/>
    </source>
</evidence>
<dbReference type="RefSeq" id="YP_009951712.1">
    <property type="nucleotide sequence ID" value="NC_051604.1"/>
</dbReference>
<evidence type="ECO:0000313" key="3">
    <source>
        <dbReference type="Proteomes" id="UP000222328"/>
    </source>
</evidence>
<gene>
    <name evidence="2" type="primary">42</name>
    <name evidence="2" type="ORF">SEA_HURRICANE_42</name>
</gene>
<keyword evidence="3" id="KW-1185">Reference proteome</keyword>
<proteinExistence type="predicted"/>
<evidence type="ECO:0000313" key="2">
    <source>
        <dbReference type="EMBL" id="ASR84791.1"/>
    </source>
</evidence>
<accession>A0A222ZKS8</accession>
<dbReference type="EMBL" id="MF373841">
    <property type="protein sequence ID" value="ASR84791.1"/>
    <property type="molecule type" value="Genomic_DNA"/>
</dbReference>
<name>A0A222ZKS8_9CAUD</name>
<dbReference type="Proteomes" id="UP000222328">
    <property type="component" value="Segment"/>
</dbReference>
<dbReference type="InterPro" id="IPR007969">
    <property type="entry name" value="DUF732"/>
</dbReference>
<sequence>MCTQRCTHTADPTAQFGYTAQKPCSDGPPHRLTGVKLATLALSAAAAAALAFAPVAHADESTYLSDLAEVGLHTNGEARTKALTLGYTLCSALYGGAVTTDLADFVERQTSLSWREADRVAVAAQLDLCPDTTN</sequence>
<dbReference type="KEGG" id="vg:60323148"/>
<organism evidence="2 3">
    <name type="scientific">Mycobacterium phage Hurricane</name>
    <dbReference type="NCBI Taxonomy" id="2015810"/>
    <lineage>
        <taxon>Viruses</taxon>
        <taxon>Duplodnaviria</taxon>
        <taxon>Heunggongvirae</taxon>
        <taxon>Uroviricota</taxon>
        <taxon>Caudoviricetes</taxon>
        <taxon>Weiservirinae</taxon>
        <taxon>Keshuvirus</taxon>
        <taxon>Keshuvirus hurricane</taxon>
    </lineage>
</organism>
<dbReference type="Pfam" id="PF05305">
    <property type="entry name" value="DUF732"/>
    <property type="match status" value="1"/>
</dbReference>
<protein>
    <recommendedName>
        <fullName evidence="1">DUF732 domain-containing protein</fullName>
    </recommendedName>
</protein>
<reference evidence="2 3" key="1">
    <citation type="submission" date="2017-06" db="EMBL/GenBank/DDBJ databases">
        <authorList>
            <person name="Anastasiadis Z."/>
            <person name="Bhatti R."/>
            <person name="Breslow Z."/>
            <person name="Doerr B."/>
            <person name="Ilyas M."/>
            <person name="Kaiser J."/>
            <person name="Milce A."/>
            <person name="Monroe S."/>
            <person name="Phan T."/>
            <person name="Feng G."/>
            <person name="Barbazuk W.B."/>
            <person name="Stoner T.H."/>
            <person name="Garlena R.A."/>
            <person name="Russell D.A."/>
            <person name="Pope W.H."/>
            <person name="Jacobs-Sera D."/>
            <person name="Hatfull G.F."/>
        </authorList>
    </citation>
    <scope>NUCLEOTIDE SEQUENCE [LARGE SCALE GENOMIC DNA]</scope>
</reference>
<dbReference type="GeneID" id="60323148"/>
<feature type="domain" description="DUF732" evidence="1">
    <location>
        <begin position="60"/>
        <end position="131"/>
    </location>
</feature>